<comment type="similarity">
    <text evidence="2">Belongs to the PA-phosphatase related phosphoesterase family.</text>
</comment>
<protein>
    <submittedName>
        <fullName evidence="9">AcidPPc domain-containing protein</fullName>
    </submittedName>
</protein>
<dbReference type="InterPro" id="IPR036938">
    <property type="entry name" value="PAP2/HPO_sf"/>
</dbReference>
<feature type="transmembrane region" description="Helical" evidence="6">
    <location>
        <begin position="82"/>
        <end position="101"/>
    </location>
</feature>
<keyword evidence="5 6" id="KW-0472">Membrane</keyword>
<dbReference type="eggNOG" id="KOG3030">
    <property type="taxonomic scope" value="Eukaryota"/>
</dbReference>
<comment type="subcellular location">
    <subcellularLocation>
        <location evidence="1">Membrane</location>
        <topology evidence="1">Multi-pass membrane protein</topology>
    </subcellularLocation>
</comment>
<dbReference type="InterPro" id="IPR000326">
    <property type="entry name" value="PAP2/HPO"/>
</dbReference>
<dbReference type="GO" id="GO:0008195">
    <property type="term" value="F:phosphatidate phosphatase activity"/>
    <property type="evidence" value="ECO:0007669"/>
    <property type="project" value="TreeGrafter"/>
</dbReference>
<evidence type="ECO:0000313" key="9">
    <source>
        <dbReference type="WBParaSite" id="BXY_0488700.1"/>
    </source>
</evidence>
<evidence type="ECO:0000256" key="2">
    <source>
        <dbReference type="ARBA" id="ARBA00008816"/>
    </source>
</evidence>
<dbReference type="SUPFAM" id="SSF48317">
    <property type="entry name" value="Acid phosphatase/Vanadium-dependent haloperoxidase"/>
    <property type="match status" value="1"/>
</dbReference>
<dbReference type="GO" id="GO:0046839">
    <property type="term" value="P:phospholipid dephosphorylation"/>
    <property type="evidence" value="ECO:0007669"/>
    <property type="project" value="TreeGrafter"/>
</dbReference>
<evidence type="ECO:0000313" key="8">
    <source>
        <dbReference type="Proteomes" id="UP000095284"/>
    </source>
</evidence>
<name>A0A1I7RVX4_BURXY</name>
<dbReference type="GO" id="GO:0006644">
    <property type="term" value="P:phospholipid metabolic process"/>
    <property type="evidence" value="ECO:0007669"/>
    <property type="project" value="InterPro"/>
</dbReference>
<keyword evidence="4 6" id="KW-1133">Transmembrane helix</keyword>
<organism evidence="8 9">
    <name type="scientific">Bursaphelenchus xylophilus</name>
    <name type="common">Pinewood nematode worm</name>
    <name type="synonym">Aphelenchoides xylophilus</name>
    <dbReference type="NCBI Taxonomy" id="6326"/>
    <lineage>
        <taxon>Eukaryota</taxon>
        <taxon>Metazoa</taxon>
        <taxon>Ecdysozoa</taxon>
        <taxon>Nematoda</taxon>
        <taxon>Chromadorea</taxon>
        <taxon>Rhabditida</taxon>
        <taxon>Tylenchina</taxon>
        <taxon>Tylenchomorpha</taxon>
        <taxon>Aphelenchoidea</taxon>
        <taxon>Aphelenchoididae</taxon>
        <taxon>Bursaphelenchus</taxon>
    </lineage>
</organism>
<dbReference type="Pfam" id="PF01569">
    <property type="entry name" value="PAP2"/>
    <property type="match status" value="1"/>
</dbReference>
<keyword evidence="3 6" id="KW-0812">Transmembrane</keyword>
<dbReference type="AlphaFoldDB" id="A0A1I7RVX4"/>
<dbReference type="InterPro" id="IPR043216">
    <property type="entry name" value="PAP-like"/>
</dbReference>
<reference evidence="9" key="1">
    <citation type="submission" date="2016-11" db="UniProtKB">
        <authorList>
            <consortium name="WormBaseParasite"/>
        </authorList>
    </citation>
    <scope>IDENTIFICATION</scope>
</reference>
<evidence type="ECO:0000256" key="3">
    <source>
        <dbReference type="ARBA" id="ARBA00022692"/>
    </source>
</evidence>
<feature type="domain" description="Phosphatidic acid phosphatase type 2/haloperoxidase" evidence="7">
    <location>
        <begin position="132"/>
        <end position="275"/>
    </location>
</feature>
<evidence type="ECO:0000256" key="5">
    <source>
        <dbReference type="ARBA" id="ARBA00023136"/>
    </source>
</evidence>
<dbReference type="WBParaSite" id="BXY_0488700.1">
    <property type="protein sequence ID" value="BXY_0488700.1"/>
    <property type="gene ID" value="BXY_0488700"/>
</dbReference>
<dbReference type="GO" id="GO:0005886">
    <property type="term" value="C:plasma membrane"/>
    <property type="evidence" value="ECO:0007669"/>
    <property type="project" value="TreeGrafter"/>
</dbReference>
<feature type="transmembrane region" description="Helical" evidence="6">
    <location>
        <begin position="128"/>
        <end position="146"/>
    </location>
</feature>
<sequence length="301" mass="33574">MSSSSSHSDSKAMMSQQTTVHVQPKPRFIPAVVCIAVQGLIVFGLFSCAYYLIIPQLSPKINGFICDDPSLKYTYHDNTIDIAVVHCFSFLIVLIAFLVECEPHRCLRTRKLTTDDSEVALNHRIFRLLHTVLALAFGAVGNYLLYQVVKFSFGRLRPHFFDVCRPDVSACRPGDYVETYKCSGTNMKAVRDAHLSFYSGHASTAFFYATFATAYLHMRVIRRTVNCLPWLFMFGCAWFAGAMFVAGSRVQDNKHHFVDVVVGSVVGIALGLGLVLGYVRQAAHRYAQPSTTYVVTADDTP</sequence>
<dbReference type="Proteomes" id="UP000095284">
    <property type="component" value="Unplaced"/>
</dbReference>
<evidence type="ECO:0000256" key="4">
    <source>
        <dbReference type="ARBA" id="ARBA00022989"/>
    </source>
</evidence>
<dbReference type="PANTHER" id="PTHR10165:SF103">
    <property type="entry name" value="PHOSPHOLIPID PHOSPHATASE HOMOLOG 1.2 HOMOLOG"/>
    <property type="match status" value="1"/>
</dbReference>
<feature type="transmembrane region" description="Helical" evidence="6">
    <location>
        <begin position="228"/>
        <end position="248"/>
    </location>
</feature>
<dbReference type="GO" id="GO:0007165">
    <property type="term" value="P:signal transduction"/>
    <property type="evidence" value="ECO:0007669"/>
    <property type="project" value="TreeGrafter"/>
</dbReference>
<feature type="transmembrane region" description="Helical" evidence="6">
    <location>
        <begin position="195"/>
        <end position="216"/>
    </location>
</feature>
<evidence type="ECO:0000256" key="1">
    <source>
        <dbReference type="ARBA" id="ARBA00004141"/>
    </source>
</evidence>
<dbReference type="Gene3D" id="1.20.144.10">
    <property type="entry name" value="Phosphatidic acid phosphatase type 2/haloperoxidase"/>
    <property type="match status" value="1"/>
</dbReference>
<feature type="transmembrane region" description="Helical" evidence="6">
    <location>
        <begin position="260"/>
        <end position="279"/>
    </location>
</feature>
<dbReference type="PANTHER" id="PTHR10165">
    <property type="entry name" value="LIPID PHOSPHATE PHOSPHATASE"/>
    <property type="match status" value="1"/>
</dbReference>
<feature type="transmembrane region" description="Helical" evidence="6">
    <location>
        <begin position="28"/>
        <end position="53"/>
    </location>
</feature>
<proteinExistence type="inferred from homology"/>
<evidence type="ECO:0000256" key="6">
    <source>
        <dbReference type="SAM" id="Phobius"/>
    </source>
</evidence>
<dbReference type="SMART" id="SM00014">
    <property type="entry name" value="acidPPc"/>
    <property type="match status" value="1"/>
</dbReference>
<accession>A0A1I7RVX4</accession>
<evidence type="ECO:0000259" key="7">
    <source>
        <dbReference type="SMART" id="SM00014"/>
    </source>
</evidence>